<feature type="transmembrane region" description="Helical" evidence="6">
    <location>
        <begin position="482"/>
        <end position="504"/>
    </location>
</feature>
<feature type="transmembrane region" description="Helical" evidence="6">
    <location>
        <begin position="58"/>
        <end position="77"/>
    </location>
</feature>
<feature type="transmembrane region" description="Helical" evidence="6">
    <location>
        <begin position="191"/>
        <end position="212"/>
    </location>
</feature>
<keyword evidence="3 6" id="KW-0812">Transmembrane</keyword>
<evidence type="ECO:0000256" key="2">
    <source>
        <dbReference type="ARBA" id="ARBA00022448"/>
    </source>
</evidence>
<gene>
    <name evidence="8" type="ORF">O0R41_14620</name>
</gene>
<feature type="transmembrane region" description="Helical" evidence="6">
    <location>
        <begin position="89"/>
        <end position="109"/>
    </location>
</feature>
<dbReference type="InterPro" id="IPR011701">
    <property type="entry name" value="MFS"/>
</dbReference>
<evidence type="ECO:0000313" key="9">
    <source>
        <dbReference type="Proteomes" id="UP001185984"/>
    </source>
</evidence>
<evidence type="ECO:0000313" key="8">
    <source>
        <dbReference type="EMBL" id="MDV5824837.1"/>
    </source>
</evidence>
<keyword evidence="2" id="KW-0813">Transport</keyword>
<dbReference type="Pfam" id="PF07690">
    <property type="entry name" value="MFS_1"/>
    <property type="match status" value="2"/>
</dbReference>
<feature type="transmembrane region" description="Helical" evidence="6">
    <location>
        <begin position="418"/>
        <end position="438"/>
    </location>
</feature>
<evidence type="ECO:0000256" key="1">
    <source>
        <dbReference type="ARBA" id="ARBA00004141"/>
    </source>
</evidence>
<keyword evidence="5 6" id="KW-0472">Membrane</keyword>
<evidence type="ECO:0000256" key="4">
    <source>
        <dbReference type="ARBA" id="ARBA00022989"/>
    </source>
</evidence>
<feature type="domain" description="Major facilitator superfamily (MFS) profile" evidence="7">
    <location>
        <begin position="24"/>
        <end position="511"/>
    </location>
</feature>
<reference evidence="9" key="1">
    <citation type="journal article" date="2022" name="J Environ Chem Eng">
        <title>Biodegradation of petroleum oil using a constructed nonpathogenic and heavy metal-tolerant bacterial consortium isolated from marine sponges.</title>
        <authorList>
            <person name="Dechsakulwatana C."/>
            <person name="Rungsihiranrut A."/>
            <person name="Muangchinda C."/>
            <person name="Ningthoujam R."/>
            <person name="Klankeo P."/>
            <person name="Pinyakong O."/>
        </authorList>
    </citation>
    <scope>NUCLEOTIDE SEQUENCE [LARGE SCALE GENOMIC DNA]</scope>
    <source>
        <strain evidence="9">MO2-4</strain>
    </source>
</reference>
<organism evidence="8 9">
    <name type="scientific">Sphingobium naphthae</name>
    <dbReference type="NCBI Taxonomy" id="1886786"/>
    <lineage>
        <taxon>Bacteria</taxon>
        <taxon>Pseudomonadati</taxon>
        <taxon>Pseudomonadota</taxon>
        <taxon>Alphaproteobacteria</taxon>
        <taxon>Sphingomonadales</taxon>
        <taxon>Sphingomonadaceae</taxon>
        <taxon>Sphingobium</taxon>
    </lineage>
</organism>
<dbReference type="PANTHER" id="PTHR23505">
    <property type="entry name" value="SPINSTER"/>
    <property type="match status" value="1"/>
</dbReference>
<feature type="transmembrane region" description="Helical" evidence="6">
    <location>
        <begin position="450"/>
        <end position="470"/>
    </location>
</feature>
<feature type="transmembrane region" description="Helical" evidence="6">
    <location>
        <begin position="392"/>
        <end position="412"/>
    </location>
</feature>
<dbReference type="PANTHER" id="PTHR23505:SF79">
    <property type="entry name" value="PROTEIN SPINSTER"/>
    <property type="match status" value="1"/>
</dbReference>
<sequence>MRAKDAAAPQPIGQEGVSPYAWYVLAILFLVYVLNFIDRQILAILAEDIKRDLNLTDADIGFLFGTAFGVFYALFGIPLGRLADSWHRVRLMSIGLALWSAMTALSGFARSGLTLSGARIGVGIGEATASPAAYSLISDWFPPRLRATALAIYSSGIYIGGGLSLFIGGLIVERWDRAYPDHSGPMGLAGWQAAFLAVGVPGLILAILVATLREPIRGQSEGGGTAGPPPSTAGFVTELLTVIPPLSLIGAARRGTHALVRNVLVLLLVACAVAMLVLLAGEPPAQWAAVGIGVYAVFSWADALRSRDSATFALTFGSRAFVAVVVAYGLNALVGYSMAAFAPSYARRSFGLSADEVGLWVGLPAAIAGFIGVTMGGRIADALRRRHVSGRIAVILFGAIAPAFFIVAAFTAPSAGLFFLFNVLTIASGSSALGAAAATTQDLVLPRMRGSATAIFFVGTTLLGLAIGPYMAGRISALSGSLATGILSLLVTVPVAALVALLAWRLLPAAEARKAAMAQGSARV</sequence>
<feature type="transmembrane region" description="Helical" evidence="6">
    <location>
        <begin position="263"/>
        <end position="281"/>
    </location>
</feature>
<comment type="subcellular location">
    <subcellularLocation>
        <location evidence="1">Membrane</location>
        <topology evidence="1">Multi-pass membrane protein</topology>
    </subcellularLocation>
</comment>
<evidence type="ECO:0000259" key="7">
    <source>
        <dbReference type="PROSITE" id="PS50850"/>
    </source>
</evidence>
<feature type="transmembrane region" description="Helical" evidence="6">
    <location>
        <begin position="20"/>
        <end position="37"/>
    </location>
</feature>
<accession>A0ABU3ZZU2</accession>
<feature type="transmembrane region" description="Helical" evidence="6">
    <location>
        <begin position="359"/>
        <end position="380"/>
    </location>
</feature>
<name>A0ABU3ZZU2_9SPHN</name>
<dbReference type="SUPFAM" id="SSF103473">
    <property type="entry name" value="MFS general substrate transporter"/>
    <property type="match status" value="1"/>
</dbReference>
<keyword evidence="9" id="KW-1185">Reference proteome</keyword>
<evidence type="ECO:0000256" key="5">
    <source>
        <dbReference type="ARBA" id="ARBA00023136"/>
    </source>
</evidence>
<dbReference type="EMBL" id="JAPTHD010000006">
    <property type="protein sequence ID" value="MDV5824837.1"/>
    <property type="molecule type" value="Genomic_DNA"/>
</dbReference>
<feature type="transmembrane region" description="Helical" evidence="6">
    <location>
        <begin position="287"/>
        <end position="304"/>
    </location>
</feature>
<dbReference type="PROSITE" id="PS50850">
    <property type="entry name" value="MFS"/>
    <property type="match status" value="1"/>
</dbReference>
<dbReference type="InterPro" id="IPR036259">
    <property type="entry name" value="MFS_trans_sf"/>
</dbReference>
<protein>
    <submittedName>
        <fullName evidence="8">MFS transporter</fullName>
    </submittedName>
</protein>
<evidence type="ECO:0000256" key="6">
    <source>
        <dbReference type="SAM" id="Phobius"/>
    </source>
</evidence>
<evidence type="ECO:0000256" key="3">
    <source>
        <dbReference type="ARBA" id="ARBA00022692"/>
    </source>
</evidence>
<feature type="transmembrane region" description="Helical" evidence="6">
    <location>
        <begin position="150"/>
        <end position="171"/>
    </location>
</feature>
<dbReference type="RefSeq" id="WP_317517570.1">
    <property type="nucleotide sequence ID" value="NZ_JAPTHD010000006.1"/>
</dbReference>
<comment type="caution">
    <text evidence="8">The sequence shown here is derived from an EMBL/GenBank/DDBJ whole genome shotgun (WGS) entry which is preliminary data.</text>
</comment>
<dbReference type="InterPro" id="IPR044770">
    <property type="entry name" value="MFS_spinster-like"/>
</dbReference>
<dbReference type="Proteomes" id="UP001185984">
    <property type="component" value="Unassembled WGS sequence"/>
</dbReference>
<dbReference type="CDD" id="cd17328">
    <property type="entry name" value="MFS_spinster_like"/>
    <property type="match status" value="1"/>
</dbReference>
<keyword evidence="4 6" id="KW-1133">Transmembrane helix</keyword>
<feature type="transmembrane region" description="Helical" evidence="6">
    <location>
        <begin position="316"/>
        <end position="339"/>
    </location>
</feature>
<dbReference type="InterPro" id="IPR020846">
    <property type="entry name" value="MFS_dom"/>
</dbReference>
<dbReference type="Gene3D" id="1.20.1250.20">
    <property type="entry name" value="MFS general substrate transporter like domains"/>
    <property type="match status" value="2"/>
</dbReference>
<proteinExistence type="predicted"/>